<reference evidence="9 10" key="1">
    <citation type="submission" date="2016-04" db="EMBL/GenBank/DDBJ databases">
        <title>A degradative enzymes factory behind the ericoid mycorrhizal symbiosis.</title>
        <authorList>
            <consortium name="DOE Joint Genome Institute"/>
            <person name="Martino E."/>
            <person name="Morin E."/>
            <person name="Grelet G."/>
            <person name="Kuo A."/>
            <person name="Kohler A."/>
            <person name="Daghino S."/>
            <person name="Barry K."/>
            <person name="Choi C."/>
            <person name="Cichocki N."/>
            <person name="Clum A."/>
            <person name="Copeland A."/>
            <person name="Hainaut M."/>
            <person name="Haridas S."/>
            <person name="Labutti K."/>
            <person name="Lindquist E."/>
            <person name="Lipzen A."/>
            <person name="Khouja H.-R."/>
            <person name="Murat C."/>
            <person name="Ohm R."/>
            <person name="Olson A."/>
            <person name="Spatafora J."/>
            <person name="Veneault-Fourrey C."/>
            <person name="Henrissat B."/>
            <person name="Grigoriev I."/>
            <person name="Martin F."/>
            <person name="Perotto S."/>
        </authorList>
    </citation>
    <scope>NUCLEOTIDE SEQUENCE [LARGE SCALE GENOMIC DNA]</scope>
    <source>
        <strain evidence="9 10">F</strain>
    </source>
</reference>
<evidence type="ECO:0000313" key="10">
    <source>
        <dbReference type="Proteomes" id="UP000235786"/>
    </source>
</evidence>
<feature type="region of interest" description="Disordered" evidence="5">
    <location>
        <begin position="99"/>
        <end position="151"/>
    </location>
</feature>
<dbReference type="InterPro" id="IPR036652">
    <property type="entry name" value="YjeF_N_dom_sf"/>
</dbReference>
<accession>A0A2J6S633</accession>
<dbReference type="PROSITE" id="PS51385">
    <property type="entry name" value="YJEF_N"/>
    <property type="match status" value="1"/>
</dbReference>
<keyword evidence="6" id="KW-0732">Signal</keyword>
<organism evidence="9 10">
    <name type="scientific">Hyaloscypha variabilis (strain UAMH 11265 / GT02V1 / F)</name>
    <name type="common">Meliniomyces variabilis</name>
    <dbReference type="NCBI Taxonomy" id="1149755"/>
    <lineage>
        <taxon>Eukaryota</taxon>
        <taxon>Fungi</taxon>
        <taxon>Dikarya</taxon>
        <taxon>Ascomycota</taxon>
        <taxon>Pezizomycotina</taxon>
        <taxon>Leotiomycetes</taxon>
        <taxon>Helotiales</taxon>
        <taxon>Hyaloscyphaceae</taxon>
        <taxon>Hyaloscypha</taxon>
        <taxon>Hyaloscypha variabilis</taxon>
    </lineage>
</organism>
<evidence type="ECO:0000259" key="8">
    <source>
        <dbReference type="PROSITE" id="PS51512"/>
    </source>
</evidence>
<feature type="domain" description="YjeF N-terminal" evidence="7">
    <location>
        <begin position="436"/>
        <end position="680"/>
    </location>
</feature>
<feature type="signal peptide" evidence="6">
    <location>
        <begin position="1"/>
        <end position="22"/>
    </location>
</feature>
<evidence type="ECO:0000256" key="6">
    <source>
        <dbReference type="SAM" id="SignalP"/>
    </source>
</evidence>
<dbReference type="GO" id="GO:0003729">
    <property type="term" value="F:mRNA binding"/>
    <property type="evidence" value="ECO:0007669"/>
    <property type="project" value="TreeGrafter"/>
</dbReference>
<dbReference type="FunFam" id="3.40.50.10260:FF:000007">
    <property type="entry name" value="YjeF N-terminal domain-like protein"/>
    <property type="match status" value="1"/>
</dbReference>
<feature type="region of interest" description="Disordered" evidence="5">
    <location>
        <begin position="184"/>
        <end position="271"/>
    </location>
</feature>
<dbReference type="OrthoDB" id="10030313at2759"/>
<feature type="compositionally biased region" description="Basic residues" evidence="5">
    <location>
        <begin position="188"/>
        <end position="198"/>
    </location>
</feature>
<feature type="region of interest" description="Disordered" evidence="5">
    <location>
        <begin position="305"/>
        <end position="415"/>
    </location>
</feature>
<evidence type="ECO:0000256" key="5">
    <source>
        <dbReference type="SAM" id="MobiDB-lite"/>
    </source>
</evidence>
<dbReference type="PANTHER" id="PTHR13612">
    <property type="entry name" value="ENHANCER OF MRNA-DECAPPING PROTEIN 3"/>
    <property type="match status" value="1"/>
</dbReference>
<feature type="compositionally biased region" description="Basic and acidic residues" evidence="5">
    <location>
        <begin position="120"/>
        <end position="137"/>
    </location>
</feature>
<dbReference type="InterPro" id="IPR025762">
    <property type="entry name" value="DFDF"/>
</dbReference>
<name>A0A2J6S633_HYAVF</name>
<gene>
    <name evidence="9" type="ORF">L207DRAFT_628806</name>
</gene>
<dbReference type="GO" id="GO:0033962">
    <property type="term" value="P:P-body assembly"/>
    <property type="evidence" value="ECO:0007669"/>
    <property type="project" value="TreeGrafter"/>
</dbReference>
<dbReference type="Proteomes" id="UP000235786">
    <property type="component" value="Unassembled WGS sequence"/>
</dbReference>
<feature type="chain" id="PRO_5014357374" description="Enhancer of mRNA-decapping protein 3" evidence="6">
    <location>
        <begin position="23"/>
        <end position="707"/>
    </location>
</feature>
<comment type="subcellular location">
    <subcellularLocation>
        <location evidence="1">Cytoplasm</location>
        <location evidence="1">P-body</location>
    </subcellularLocation>
</comment>
<proteinExistence type="inferred from homology"/>
<dbReference type="SMART" id="SM01199">
    <property type="entry name" value="FDF"/>
    <property type="match status" value="1"/>
</dbReference>
<keyword evidence="4" id="KW-0963">Cytoplasm</keyword>
<dbReference type="STRING" id="1149755.A0A2J6S633"/>
<evidence type="ECO:0000259" key="7">
    <source>
        <dbReference type="PROSITE" id="PS51385"/>
    </source>
</evidence>
<evidence type="ECO:0000256" key="4">
    <source>
        <dbReference type="ARBA" id="ARBA00022490"/>
    </source>
</evidence>
<keyword evidence="10" id="KW-1185">Reference proteome</keyword>
<dbReference type="Pfam" id="PF03853">
    <property type="entry name" value="YjeF_N"/>
    <property type="match status" value="1"/>
</dbReference>
<feature type="compositionally biased region" description="Polar residues" evidence="5">
    <location>
        <begin position="206"/>
        <end position="216"/>
    </location>
</feature>
<dbReference type="PANTHER" id="PTHR13612:SF0">
    <property type="entry name" value="ENHANCER OF MRNA-DECAPPING PROTEIN 3"/>
    <property type="match status" value="1"/>
</dbReference>
<evidence type="ECO:0000256" key="2">
    <source>
        <dbReference type="ARBA" id="ARBA00006610"/>
    </source>
</evidence>
<dbReference type="GO" id="GO:0031087">
    <property type="term" value="P:deadenylation-independent decapping of nuclear-transcribed mRNA"/>
    <property type="evidence" value="ECO:0007669"/>
    <property type="project" value="TreeGrafter"/>
</dbReference>
<dbReference type="InterPro" id="IPR019050">
    <property type="entry name" value="FDF_dom"/>
</dbReference>
<evidence type="ECO:0000256" key="3">
    <source>
        <dbReference type="ARBA" id="ARBA00015797"/>
    </source>
</evidence>
<dbReference type="AlphaFoldDB" id="A0A2J6S633"/>
<dbReference type="GO" id="GO:0000932">
    <property type="term" value="C:P-body"/>
    <property type="evidence" value="ECO:0007669"/>
    <property type="project" value="UniProtKB-SubCell"/>
</dbReference>
<comment type="similarity">
    <text evidence="2">Belongs to the EDC3 family.</text>
</comment>
<evidence type="ECO:0000313" key="9">
    <source>
        <dbReference type="EMBL" id="PMD46225.1"/>
    </source>
</evidence>
<feature type="domain" description="DFDF" evidence="8">
    <location>
        <begin position="270"/>
        <end position="306"/>
    </location>
</feature>
<dbReference type="Pfam" id="PF09532">
    <property type="entry name" value="FDF"/>
    <property type="match status" value="1"/>
</dbReference>
<sequence length="707" mass="76444">MSNTFIGLTMLVTLSSPPGAQLRGVVSGIEPGKSLTLRNVTCPANGKYVPEFTINAAEIVELVEAGNENIQPVKPPPPKATLVSQPTKKFEDPAILSVGKRPAPVSRPSIPNQWSSTSMERMDSSRTATGREERSMARDVPTPTAQLVEPMQKISVAEDDADDAEAALLEELDGVTHISFAQPVAKVQAKRTRKRKGRKDKEETPQDPTITVTPSKDTPKTKGSKQTPLLDAKGWRQTPLLEPNPSFQPFSTLKRKGRRNGRVEENGWATEDATDVQEMGDFDFEGSLAKFDKKTVFNQIQAEDTIAEGDRLVAHNRLPRAKPGTAGGKNLHPTENVLDMPNGRVDRDAWNSEAGDSEVEEQTSQRDTGSGRTSRRGGRAESKLGNNRRPVSRKGSAGIPGIQPARTLSIPTPASKPAFFLVPSDRRCEPISALQMLNLENIADNELGLSEDMMTENAGRGIAEVALSALNTGGRGLTQGKTSNIPTVVVYAGNNKSGMRAVAAGRHVRNHGLNVVICVLGLERESELLVGLRRQIKVFRSFGGKIVNKVELLEYLKSLDAPIELIIDGLLGLTISFEELRTGDQATAYELIEWANRSKASVLAIDIPTGIDPTSGKVSIIDGRQLYIHAKYVVAMGAPKKGLLETMGLGEGVADEDGNSFGDEWQLFVADIGLGAAVWKKAGTKIRRGVEFEGSWVLGMRFQGGAE</sequence>
<evidence type="ECO:0000256" key="1">
    <source>
        <dbReference type="ARBA" id="ARBA00004201"/>
    </source>
</evidence>
<dbReference type="InterPro" id="IPR004443">
    <property type="entry name" value="YjeF_N_dom"/>
</dbReference>
<protein>
    <recommendedName>
        <fullName evidence="3">Enhancer of mRNA-decapping protein 3</fullName>
    </recommendedName>
</protein>
<dbReference type="Gene3D" id="3.40.50.10260">
    <property type="entry name" value="YjeF N-terminal domain"/>
    <property type="match status" value="1"/>
</dbReference>
<feature type="compositionally biased region" description="Polar residues" evidence="5">
    <location>
        <begin position="109"/>
        <end position="119"/>
    </location>
</feature>
<dbReference type="EMBL" id="KZ613939">
    <property type="protein sequence ID" value="PMD46225.1"/>
    <property type="molecule type" value="Genomic_DNA"/>
</dbReference>
<dbReference type="PROSITE" id="PS51512">
    <property type="entry name" value="DFDF"/>
    <property type="match status" value="1"/>
</dbReference>
<dbReference type="SUPFAM" id="SSF64153">
    <property type="entry name" value="YjeF N-terminal domain-like"/>
    <property type="match status" value="1"/>
</dbReference>